<dbReference type="GO" id="GO:0000731">
    <property type="term" value="P:DNA synthesis involved in DNA repair"/>
    <property type="evidence" value="ECO:0007669"/>
    <property type="project" value="TreeGrafter"/>
</dbReference>
<dbReference type="PANTHER" id="PTHR32182">
    <property type="entry name" value="DNA REPLICATION AND REPAIR PROTEIN RECF"/>
    <property type="match status" value="1"/>
</dbReference>
<evidence type="ECO:0000313" key="3">
    <source>
        <dbReference type="EMBL" id="RIJ32763.1"/>
    </source>
</evidence>
<dbReference type="OrthoDB" id="9791620at2"/>
<name>A0A399RQY3_9PROT</name>
<dbReference type="GO" id="GO:0016887">
    <property type="term" value="F:ATP hydrolysis activity"/>
    <property type="evidence" value="ECO:0007669"/>
    <property type="project" value="InterPro"/>
</dbReference>
<accession>A0A399RQY3</accession>
<keyword evidence="3" id="KW-0067">ATP-binding</keyword>
<keyword evidence="3" id="KW-0547">Nucleotide-binding</keyword>
<dbReference type="PANTHER" id="PTHR32182:SF22">
    <property type="entry name" value="ATP-DEPENDENT ENDONUCLEASE, OLD FAMILY-RELATED"/>
    <property type="match status" value="1"/>
</dbReference>
<dbReference type="GO" id="GO:0006302">
    <property type="term" value="P:double-strand break repair"/>
    <property type="evidence" value="ECO:0007669"/>
    <property type="project" value="TreeGrafter"/>
</dbReference>
<dbReference type="Proteomes" id="UP000266385">
    <property type="component" value="Unassembled WGS sequence"/>
</dbReference>
<keyword evidence="1" id="KW-0175">Coiled coil</keyword>
<feature type="coiled-coil region" evidence="1">
    <location>
        <begin position="677"/>
        <end position="714"/>
    </location>
</feature>
<dbReference type="InterPro" id="IPR027417">
    <property type="entry name" value="P-loop_NTPase"/>
</dbReference>
<proteinExistence type="predicted"/>
<dbReference type="InterPro" id="IPR003959">
    <property type="entry name" value="ATPase_AAA_core"/>
</dbReference>
<dbReference type="RefSeq" id="WP_119374843.1">
    <property type="nucleotide sequence ID" value="NZ_QWFX01000005.1"/>
</dbReference>
<protein>
    <submittedName>
        <fullName evidence="3">ATP-binding protein</fullName>
    </submittedName>
</protein>
<reference evidence="3 4" key="1">
    <citation type="submission" date="2018-08" db="EMBL/GenBank/DDBJ databases">
        <title>Henriciella mobilis sp. nov., isolated from seawater.</title>
        <authorList>
            <person name="Cheng H."/>
            <person name="Wu Y.-H."/>
            <person name="Xu X.-W."/>
            <person name="Guo L.-L."/>
        </authorList>
    </citation>
    <scope>NUCLEOTIDE SEQUENCE [LARGE SCALE GENOMIC DNA]</scope>
    <source>
        <strain evidence="3 4">JN25</strain>
    </source>
</reference>
<feature type="domain" description="ATPase AAA-type core" evidence="2">
    <location>
        <begin position="867"/>
        <end position="937"/>
    </location>
</feature>
<evidence type="ECO:0000256" key="1">
    <source>
        <dbReference type="SAM" id="Coils"/>
    </source>
</evidence>
<organism evidence="3 4">
    <name type="scientific">Henriciella mobilis</name>
    <dbReference type="NCBI Taxonomy" id="2305467"/>
    <lineage>
        <taxon>Bacteria</taxon>
        <taxon>Pseudomonadati</taxon>
        <taxon>Pseudomonadota</taxon>
        <taxon>Alphaproteobacteria</taxon>
        <taxon>Hyphomonadales</taxon>
        <taxon>Hyphomonadaceae</taxon>
        <taxon>Henriciella</taxon>
    </lineage>
</organism>
<sequence>MTTIHTLSKGSLWRRWDPHIHAPGTVLNNQFGGEKAWDEYIEALETSNPQIQAIGVTDYYLLDSYERIVEVKRAKRLGSVGFIFPNLELRLATGTDRSRAVNFHLLINPEDEDHVAQTKRFLSRLTFRYRGEKYGCTEEDLRILGRAHDPDCTSDAQALRAGVNQFKVEFDQFVEEWEASDWIRKNALIAVATNRADGTSGLQTDASLEALRRKIEQAAHIMFSGSPSDRDYWLGKSRHASADEITKAYGSLKPCLHGSDAHQVDRVGKPDKDRYSWIKGDLNFESLRQICMEPESRVVIGSTPPTGPIAANVIESVGVNNASWFIAGRVPLNPGLVGIIGPRGSGKTALADMIAAGAHSLSAHVNERSFVQRAQEYIYDEEAQLEWADGGKTGNELKHVDLEGMLDDARVQYLSQQFVERLCSAAGATDELISEIKRVIYSAHPAETRQGATSFDELLDIRAALGRQTRQSYERSIAATVEEIAAERDKIDALQKWRALADGHDKTIKSDESAKRSLITKENAATAKAFEDVTKALESKRQAIGKLDRQKSALHLLQADVREHRDTTAPAYVRRLTRERADAGLEQDEWKLFLTDFAGDVDALLKARLATVEAEIKRLSGAAPVQAVDESGEVAPSDISLLPADTALNDVSLRVLEAEARRLEALIGVDRQRRKQLASLTEKIAKTNTELDKLKVKIADAETAQARIDALSEKRGKDYAGVFNGILAEESALRTLYAPLEVQLKAAEGAVARLSVSIRRHVDIEAWAKAGEDLLDLRRGDGFRGRGALLAAAQTHLEAAWGAGDGETVALAMAAFRSAHDQELIKSSPYDRKTQLAEYRQWARQISAWIYGTEHVSVSYSLTYDSVEIERLSPGTRGIVLLLLYLAIDRDDDRPLIIDQPEENLDPKSIFEELVERFRSAKHRRQIIIVTHNANLIVNADADQVIVAHCGPHNPGGLPDLSYECGGLEDSHIRAQVCDILEGGERAFRERARRLRVTLTNG</sequence>
<dbReference type="InterPro" id="IPR054787">
    <property type="entry name" value="TrlF_ATPase"/>
</dbReference>
<evidence type="ECO:0000259" key="2">
    <source>
        <dbReference type="Pfam" id="PF13304"/>
    </source>
</evidence>
<dbReference type="NCBIfam" id="NF045780">
    <property type="entry name" value="TrlF_fam_ATP"/>
    <property type="match status" value="1"/>
</dbReference>
<dbReference type="Pfam" id="PF13304">
    <property type="entry name" value="AAA_21"/>
    <property type="match status" value="1"/>
</dbReference>
<dbReference type="GO" id="GO:0005524">
    <property type="term" value="F:ATP binding"/>
    <property type="evidence" value="ECO:0007669"/>
    <property type="project" value="UniProtKB-KW"/>
</dbReference>
<keyword evidence="4" id="KW-1185">Reference proteome</keyword>
<dbReference type="SUPFAM" id="SSF52540">
    <property type="entry name" value="P-loop containing nucleoside triphosphate hydrolases"/>
    <property type="match status" value="1"/>
</dbReference>
<dbReference type="AlphaFoldDB" id="A0A399RQY3"/>
<evidence type="ECO:0000313" key="4">
    <source>
        <dbReference type="Proteomes" id="UP000266385"/>
    </source>
</evidence>
<comment type="caution">
    <text evidence="3">The sequence shown here is derived from an EMBL/GenBank/DDBJ whole genome shotgun (WGS) entry which is preliminary data.</text>
</comment>
<dbReference type="Gene3D" id="3.40.50.300">
    <property type="entry name" value="P-loop containing nucleotide triphosphate hydrolases"/>
    <property type="match status" value="2"/>
</dbReference>
<dbReference type="EMBL" id="QWFX01000005">
    <property type="protein sequence ID" value="RIJ32763.1"/>
    <property type="molecule type" value="Genomic_DNA"/>
</dbReference>
<gene>
    <name evidence="3" type="ORF">D1223_02645</name>
</gene>